<dbReference type="RefSeq" id="WP_044838146.1">
    <property type="nucleotide sequence ID" value="NZ_CP059733.1"/>
</dbReference>
<dbReference type="AlphaFoldDB" id="A0AAE9Z6Y7"/>
<evidence type="ECO:0000256" key="8">
    <source>
        <dbReference type="ARBA" id="ARBA00023136"/>
    </source>
</evidence>
<reference evidence="12 13" key="1">
    <citation type="journal article" date="2015" name="Genome Announc.">
        <title>Draft Genome Sequences of Marine Isolates of Thalassomonas viridans and Thalassomonas actiniarum.</title>
        <authorList>
            <person name="Olonade I."/>
            <person name="van Zyl L.J."/>
            <person name="Trindade M."/>
        </authorList>
    </citation>
    <scope>NUCLEOTIDE SEQUENCE [LARGE SCALE GENOMIC DNA]</scope>
    <source>
        <strain evidence="12 13">XOM25</strain>
    </source>
</reference>
<keyword evidence="5" id="KW-0547">Nucleotide-binding</keyword>
<dbReference type="PROSITE" id="PS00211">
    <property type="entry name" value="ABC_TRANSPORTER_1"/>
    <property type="match status" value="1"/>
</dbReference>
<dbReference type="PROSITE" id="PS50929">
    <property type="entry name" value="ABC_TM1F"/>
    <property type="match status" value="1"/>
</dbReference>
<dbReference type="GO" id="GO:0005524">
    <property type="term" value="F:ATP binding"/>
    <property type="evidence" value="ECO:0007669"/>
    <property type="project" value="UniProtKB-KW"/>
</dbReference>
<evidence type="ECO:0000313" key="12">
    <source>
        <dbReference type="EMBL" id="WDE07901.1"/>
    </source>
</evidence>
<dbReference type="GO" id="GO:0005886">
    <property type="term" value="C:plasma membrane"/>
    <property type="evidence" value="ECO:0007669"/>
    <property type="project" value="UniProtKB-SubCell"/>
</dbReference>
<dbReference type="GO" id="GO:0015421">
    <property type="term" value="F:ABC-type oligopeptide transporter activity"/>
    <property type="evidence" value="ECO:0007669"/>
    <property type="project" value="TreeGrafter"/>
</dbReference>
<evidence type="ECO:0000256" key="1">
    <source>
        <dbReference type="ARBA" id="ARBA00004651"/>
    </source>
</evidence>
<feature type="domain" description="ABC transmembrane type-1" evidence="11">
    <location>
        <begin position="73"/>
        <end position="324"/>
    </location>
</feature>
<name>A0AAE9Z6Y7_9GAMM</name>
<organism evidence="12 13">
    <name type="scientific">Thalassomonas viridans</name>
    <dbReference type="NCBI Taxonomy" id="137584"/>
    <lineage>
        <taxon>Bacteria</taxon>
        <taxon>Pseudomonadati</taxon>
        <taxon>Pseudomonadota</taxon>
        <taxon>Gammaproteobacteria</taxon>
        <taxon>Alteromonadales</taxon>
        <taxon>Colwelliaceae</taxon>
        <taxon>Thalassomonas</taxon>
    </lineage>
</organism>
<keyword evidence="4 9" id="KW-0812">Transmembrane</keyword>
<dbReference type="Pfam" id="PF00005">
    <property type="entry name" value="ABC_tran"/>
    <property type="match status" value="1"/>
</dbReference>
<dbReference type="InterPro" id="IPR003439">
    <property type="entry name" value="ABC_transporter-like_ATP-bd"/>
</dbReference>
<dbReference type="EMBL" id="CP059733">
    <property type="protein sequence ID" value="WDE07901.1"/>
    <property type="molecule type" value="Genomic_DNA"/>
</dbReference>
<dbReference type="GO" id="GO:0016887">
    <property type="term" value="F:ATP hydrolysis activity"/>
    <property type="evidence" value="ECO:0007669"/>
    <property type="project" value="InterPro"/>
</dbReference>
<dbReference type="Gene3D" id="1.20.1560.10">
    <property type="entry name" value="ABC transporter type 1, transmembrane domain"/>
    <property type="match status" value="1"/>
</dbReference>
<dbReference type="PANTHER" id="PTHR43394">
    <property type="entry name" value="ATP-DEPENDENT PERMEASE MDL1, MITOCHONDRIAL"/>
    <property type="match status" value="1"/>
</dbReference>
<accession>A0AAE9Z6Y7</accession>
<keyword evidence="13" id="KW-1185">Reference proteome</keyword>
<dbReference type="Gene3D" id="3.40.50.300">
    <property type="entry name" value="P-loop containing nucleotide triphosphate hydrolases"/>
    <property type="match status" value="1"/>
</dbReference>
<gene>
    <name evidence="12" type="ORF">SG34_014040</name>
</gene>
<keyword evidence="3" id="KW-1003">Cell membrane</keyword>
<feature type="transmembrane region" description="Helical" evidence="9">
    <location>
        <begin position="76"/>
        <end position="99"/>
    </location>
</feature>
<comment type="subcellular location">
    <subcellularLocation>
        <location evidence="1">Cell membrane</location>
        <topology evidence="1">Multi-pass membrane protein</topology>
    </subcellularLocation>
</comment>
<evidence type="ECO:0000259" key="10">
    <source>
        <dbReference type="PROSITE" id="PS50893"/>
    </source>
</evidence>
<evidence type="ECO:0000256" key="2">
    <source>
        <dbReference type="ARBA" id="ARBA00022448"/>
    </source>
</evidence>
<dbReference type="InterPro" id="IPR011527">
    <property type="entry name" value="ABC1_TM_dom"/>
</dbReference>
<keyword evidence="2" id="KW-0813">Transport</keyword>
<dbReference type="PROSITE" id="PS50893">
    <property type="entry name" value="ABC_TRANSPORTER_2"/>
    <property type="match status" value="1"/>
</dbReference>
<feature type="transmembrane region" description="Helical" evidence="9">
    <location>
        <begin position="182"/>
        <end position="199"/>
    </location>
</feature>
<protein>
    <submittedName>
        <fullName evidence="12">ABC transporter ATP-binding protein</fullName>
    </submittedName>
</protein>
<dbReference type="KEGG" id="tvd:SG34_014040"/>
<keyword evidence="7 9" id="KW-1133">Transmembrane helix</keyword>
<evidence type="ECO:0000256" key="4">
    <source>
        <dbReference type="ARBA" id="ARBA00022692"/>
    </source>
</evidence>
<dbReference type="PANTHER" id="PTHR43394:SF1">
    <property type="entry name" value="ATP-BINDING CASSETTE SUB-FAMILY B MEMBER 10, MITOCHONDRIAL"/>
    <property type="match status" value="1"/>
</dbReference>
<dbReference type="Pfam" id="PF00664">
    <property type="entry name" value="ABC_membrane"/>
    <property type="match status" value="1"/>
</dbReference>
<evidence type="ECO:0000256" key="6">
    <source>
        <dbReference type="ARBA" id="ARBA00022840"/>
    </source>
</evidence>
<keyword evidence="6 12" id="KW-0067">ATP-binding</keyword>
<evidence type="ECO:0000256" key="5">
    <source>
        <dbReference type="ARBA" id="ARBA00022741"/>
    </source>
</evidence>
<dbReference type="Proteomes" id="UP000032352">
    <property type="component" value="Chromosome"/>
</dbReference>
<dbReference type="FunFam" id="3.40.50.300:FF:000299">
    <property type="entry name" value="ABC transporter ATP-binding protein/permease"/>
    <property type="match status" value="1"/>
</dbReference>
<dbReference type="InterPro" id="IPR039421">
    <property type="entry name" value="Type_1_exporter"/>
</dbReference>
<evidence type="ECO:0000313" key="13">
    <source>
        <dbReference type="Proteomes" id="UP000032352"/>
    </source>
</evidence>
<evidence type="ECO:0000259" key="11">
    <source>
        <dbReference type="PROSITE" id="PS50929"/>
    </source>
</evidence>
<dbReference type="InterPro" id="IPR017871">
    <property type="entry name" value="ABC_transporter-like_CS"/>
</dbReference>
<reference evidence="12 13" key="2">
    <citation type="journal article" date="2022" name="Mar. Drugs">
        <title>Bioassay-Guided Fractionation Leads to the Detection of Cholic Acid Generated by the Rare Thalassomonas sp.</title>
        <authorList>
            <person name="Pheiffer F."/>
            <person name="Schneider Y.K."/>
            <person name="Hansen E.H."/>
            <person name="Andersen J.H."/>
            <person name="Isaksson J."/>
            <person name="Busche T."/>
            <person name="R C."/>
            <person name="Kalinowski J."/>
            <person name="Zyl L.V."/>
            <person name="Trindade M."/>
        </authorList>
    </citation>
    <scope>NUCLEOTIDE SEQUENCE [LARGE SCALE GENOMIC DNA]</scope>
    <source>
        <strain evidence="12 13">XOM25</strain>
    </source>
</reference>
<dbReference type="SUPFAM" id="SSF52540">
    <property type="entry name" value="P-loop containing nucleoside triphosphate hydrolases"/>
    <property type="match status" value="1"/>
</dbReference>
<evidence type="ECO:0000256" key="3">
    <source>
        <dbReference type="ARBA" id="ARBA00022475"/>
    </source>
</evidence>
<dbReference type="SUPFAM" id="SSF90123">
    <property type="entry name" value="ABC transporter transmembrane region"/>
    <property type="match status" value="1"/>
</dbReference>
<dbReference type="InterPro" id="IPR036640">
    <property type="entry name" value="ABC1_TM_sf"/>
</dbReference>
<evidence type="ECO:0000256" key="9">
    <source>
        <dbReference type="SAM" id="Phobius"/>
    </source>
</evidence>
<feature type="transmembrane region" description="Helical" evidence="9">
    <location>
        <begin position="20"/>
        <end position="41"/>
    </location>
</feature>
<feature type="domain" description="ABC transporter" evidence="10">
    <location>
        <begin position="361"/>
        <end position="594"/>
    </location>
</feature>
<keyword evidence="8 9" id="KW-0472">Membrane</keyword>
<sequence length="599" mass="66295">MTLIYQFIRSLCALYPKKVAANLSLQFVLGLTQGIGILHLLPLLSLVSGQSLQVLGAASLNGSEQGLPDLPALLSYLPQLTLTQLLVIFVLILCCHGLVKRKQFCLSAAIENAFVYHSRKSLYQALCRTNWPLLCRLRSTNINHVLTIEVQRLAHMVKLFFELTSVCLLSLFYIALGLWLQPQLLMFCLATGLVLFLLLRKYNHQANDLGLQSQQHIRSVFALAGNFLGGVKTIKAHALEPVLQDKFSRQINSTREVDDQFARSHSLAAFYYEIGASILLCLLLYLAIGVMNTGLAVLITLLFTFSRLMPKLVAGFKLYQQLLNHLPAYQAVKQLKEQLSREREAQGVKSTEASLSFNKALSFTDVCFAYPEKAVIQGVSLKIQAKEITALVGPSGSGKSTLLDLMVGIISPTQGNIFIDGRPLTPGVKKNWQGKIAYLTQEAFLFHDTVRANMQLISGRVSDENIWQVLEQVSAKTFVAALPQGLDTRIGDRGMTLSGGERQRLALARALLAKPELLILDEATNALDKEHERTIDRLIAELKGQITVVIVVHDLVRVRQADHLYVIEDGRVKERGSRAELLVAGQGYLTRLAGSSELV</sequence>
<proteinExistence type="predicted"/>
<dbReference type="InterPro" id="IPR027417">
    <property type="entry name" value="P-loop_NTPase"/>
</dbReference>
<dbReference type="SMART" id="SM00382">
    <property type="entry name" value="AAA"/>
    <property type="match status" value="1"/>
</dbReference>
<dbReference type="InterPro" id="IPR003593">
    <property type="entry name" value="AAA+_ATPase"/>
</dbReference>
<evidence type="ECO:0000256" key="7">
    <source>
        <dbReference type="ARBA" id="ARBA00022989"/>
    </source>
</evidence>
<feature type="transmembrane region" description="Helical" evidence="9">
    <location>
        <begin position="159"/>
        <end position="176"/>
    </location>
</feature>